<dbReference type="Pfam" id="PF00069">
    <property type="entry name" value="Pkinase"/>
    <property type="match status" value="1"/>
</dbReference>
<dbReference type="GO" id="GO:0005634">
    <property type="term" value="C:nucleus"/>
    <property type="evidence" value="ECO:0007669"/>
    <property type="project" value="TreeGrafter"/>
</dbReference>
<dbReference type="SUPFAM" id="SSF56112">
    <property type="entry name" value="Protein kinase-like (PK-like)"/>
    <property type="match status" value="1"/>
</dbReference>
<sequence length="875" mass="99245">MSARLEPNHFQSRTFHSVDRQTGSQLTDEELKACKRHHDEIKGCLYTLENNLSAHFQWTRRKLRCSTLELLNLSKKAFDEARRRKLEVLKQAEAGGPRGTTGLEMDTQHPERANETDLADLTLEQFYQFANNIRHELVSRFADGGHHQRAVSDPLIQTTLVWKSSATGKSILQDPDETSHSLKDPELSSPTAELLSHPTTNLYDLYGAMTIAEASKLEGQKSSSELDTERWAIEYMRGSLPQVTAEDYMVGSPVESMPALEEDLQFSMDSLYFSAGRYPEVHPFQQHVFNNSSDHFATFSRTNSEKIEDDDLRPGSAGSPAPRQLHHKLNGGINIIPRAKQQKRFGHRTVTFMSPSGSIFRTPHSELSGESMYHSMREGTSEGEIGLCKVGPRLSSWNHYLRSRGLIPDPFQEMDWSGRGQHAEFDLDEFSQIPLIPERILGHSRTAVVESVRCKRVRLARKTVKCDRRLRKEDAITEVEHLQRLAHPHIIRVVGTYVLGKDLAILLYPVAEFTLDSFLESIYDDDISPEDQSVRLISVSNFLRCLAKGLAFIHSKTMKHMDIKPKNLLVRDMRQSSICNQGMYKIYIADFGIARSYRSALEAETETPTSYTRTYAAPEVVMQEKRDMSADVFSMGCVYTEMLAVLAQRDADERSYADQLEKIRSMNNDGDESFQANSEPIQDWLTELNLSSYGFEEPTYGFEPQLRSHRIANLIAKMLCINPSDRPSAQTVVDAFPYLNFCCDVNGGAEPFEAAERSAATRSLYDRDLSVLEKSRRFYRCSVEGCVKIYRVQDLLNFHKEHGHGDMINRHVQEQLINASASDGPIPLGTTKTTLFPDISEDNQSKLRYTGNVPIPDSSAFNRVMDRMHSGNQIF</sequence>
<feature type="compositionally biased region" description="Polar residues" evidence="1">
    <location>
        <begin position="9"/>
        <end position="22"/>
    </location>
</feature>
<dbReference type="PANTHER" id="PTHR44167:SF24">
    <property type="entry name" value="SERINE_THREONINE-PROTEIN KINASE CHK2"/>
    <property type="match status" value="1"/>
</dbReference>
<dbReference type="Gene3D" id="1.10.510.10">
    <property type="entry name" value="Transferase(Phosphotransferase) domain 1"/>
    <property type="match status" value="1"/>
</dbReference>
<feature type="region of interest" description="Disordered" evidence="1">
    <location>
        <begin position="303"/>
        <end position="325"/>
    </location>
</feature>
<dbReference type="AlphaFoldDB" id="A0A8E2JQQ0"/>
<name>A0A8E2JQQ0_9PEZI</name>
<dbReference type="GO" id="GO:0005737">
    <property type="term" value="C:cytoplasm"/>
    <property type="evidence" value="ECO:0007669"/>
    <property type="project" value="TreeGrafter"/>
</dbReference>
<dbReference type="Gene3D" id="3.30.200.20">
    <property type="entry name" value="Phosphorylase Kinase, domain 1"/>
    <property type="match status" value="1"/>
</dbReference>
<dbReference type="InterPro" id="IPR000719">
    <property type="entry name" value="Prot_kinase_dom"/>
</dbReference>
<dbReference type="Proteomes" id="UP000250140">
    <property type="component" value="Unassembled WGS sequence"/>
</dbReference>
<feature type="domain" description="Protein kinase" evidence="2">
    <location>
        <begin position="411"/>
        <end position="739"/>
    </location>
</feature>
<dbReference type="PROSITE" id="PS00108">
    <property type="entry name" value="PROTEIN_KINASE_ST"/>
    <property type="match status" value="1"/>
</dbReference>
<dbReference type="CDD" id="cd00180">
    <property type="entry name" value="PKc"/>
    <property type="match status" value="1"/>
</dbReference>
<gene>
    <name evidence="3" type="ORF">AOQ84DRAFT_390795</name>
</gene>
<feature type="region of interest" description="Disordered" evidence="1">
    <location>
        <begin position="1"/>
        <end position="22"/>
    </location>
</feature>
<accession>A0A8E2JQQ0</accession>
<dbReference type="PANTHER" id="PTHR44167">
    <property type="entry name" value="OVARIAN-SPECIFIC SERINE/THREONINE-PROTEIN KINASE LOK-RELATED"/>
    <property type="match status" value="1"/>
</dbReference>
<dbReference type="GO" id="GO:0044773">
    <property type="term" value="P:mitotic DNA damage checkpoint signaling"/>
    <property type="evidence" value="ECO:0007669"/>
    <property type="project" value="TreeGrafter"/>
</dbReference>
<dbReference type="GO" id="GO:0005524">
    <property type="term" value="F:ATP binding"/>
    <property type="evidence" value="ECO:0007669"/>
    <property type="project" value="InterPro"/>
</dbReference>
<dbReference type="SMART" id="SM00220">
    <property type="entry name" value="S_TKc"/>
    <property type="match status" value="1"/>
</dbReference>
<dbReference type="InterPro" id="IPR008271">
    <property type="entry name" value="Ser/Thr_kinase_AS"/>
</dbReference>
<dbReference type="InterPro" id="IPR011009">
    <property type="entry name" value="Kinase-like_dom_sf"/>
</dbReference>
<keyword evidence="4" id="KW-1185">Reference proteome</keyword>
<organism evidence="3 4">
    <name type="scientific">Glonium stellatum</name>
    <dbReference type="NCBI Taxonomy" id="574774"/>
    <lineage>
        <taxon>Eukaryota</taxon>
        <taxon>Fungi</taxon>
        <taxon>Dikarya</taxon>
        <taxon>Ascomycota</taxon>
        <taxon>Pezizomycotina</taxon>
        <taxon>Dothideomycetes</taxon>
        <taxon>Pleosporomycetidae</taxon>
        <taxon>Gloniales</taxon>
        <taxon>Gloniaceae</taxon>
        <taxon>Glonium</taxon>
    </lineage>
</organism>
<reference evidence="3 4" key="1">
    <citation type="journal article" date="2016" name="Nat. Commun.">
        <title>Ectomycorrhizal ecology is imprinted in the genome of the dominant symbiotic fungus Cenococcum geophilum.</title>
        <authorList>
            <consortium name="DOE Joint Genome Institute"/>
            <person name="Peter M."/>
            <person name="Kohler A."/>
            <person name="Ohm R.A."/>
            <person name="Kuo A."/>
            <person name="Krutzmann J."/>
            <person name="Morin E."/>
            <person name="Arend M."/>
            <person name="Barry K.W."/>
            <person name="Binder M."/>
            <person name="Choi C."/>
            <person name="Clum A."/>
            <person name="Copeland A."/>
            <person name="Grisel N."/>
            <person name="Haridas S."/>
            <person name="Kipfer T."/>
            <person name="LaButti K."/>
            <person name="Lindquist E."/>
            <person name="Lipzen A."/>
            <person name="Maire R."/>
            <person name="Meier B."/>
            <person name="Mihaltcheva S."/>
            <person name="Molinier V."/>
            <person name="Murat C."/>
            <person name="Poggeler S."/>
            <person name="Quandt C.A."/>
            <person name="Sperisen C."/>
            <person name="Tritt A."/>
            <person name="Tisserant E."/>
            <person name="Crous P.W."/>
            <person name="Henrissat B."/>
            <person name="Nehls U."/>
            <person name="Egli S."/>
            <person name="Spatafora J.W."/>
            <person name="Grigoriev I.V."/>
            <person name="Martin F.M."/>
        </authorList>
    </citation>
    <scope>NUCLEOTIDE SEQUENCE [LARGE SCALE GENOMIC DNA]</scope>
    <source>
        <strain evidence="3 4">CBS 207.34</strain>
    </source>
</reference>
<dbReference type="GO" id="GO:0004674">
    <property type="term" value="F:protein serine/threonine kinase activity"/>
    <property type="evidence" value="ECO:0007669"/>
    <property type="project" value="TreeGrafter"/>
</dbReference>
<dbReference type="EMBL" id="KV750253">
    <property type="protein sequence ID" value="OCL05569.1"/>
    <property type="molecule type" value="Genomic_DNA"/>
</dbReference>
<evidence type="ECO:0000313" key="4">
    <source>
        <dbReference type="Proteomes" id="UP000250140"/>
    </source>
</evidence>
<feature type="region of interest" description="Disordered" evidence="1">
    <location>
        <begin position="170"/>
        <end position="192"/>
    </location>
</feature>
<dbReference type="PROSITE" id="PS00028">
    <property type="entry name" value="ZINC_FINGER_C2H2_1"/>
    <property type="match status" value="1"/>
</dbReference>
<evidence type="ECO:0000259" key="2">
    <source>
        <dbReference type="PROSITE" id="PS50011"/>
    </source>
</evidence>
<proteinExistence type="predicted"/>
<feature type="compositionally biased region" description="Basic and acidic residues" evidence="1">
    <location>
        <begin position="177"/>
        <end position="186"/>
    </location>
</feature>
<keyword evidence="3" id="KW-0418">Kinase</keyword>
<dbReference type="PROSITE" id="PS50011">
    <property type="entry name" value="PROTEIN_KINASE_DOM"/>
    <property type="match status" value="1"/>
</dbReference>
<evidence type="ECO:0000256" key="1">
    <source>
        <dbReference type="SAM" id="MobiDB-lite"/>
    </source>
</evidence>
<dbReference type="OrthoDB" id="4062651at2759"/>
<evidence type="ECO:0000313" key="3">
    <source>
        <dbReference type="EMBL" id="OCL05569.1"/>
    </source>
</evidence>
<protein>
    <submittedName>
        <fullName evidence="3">Kinase-like protein</fullName>
    </submittedName>
</protein>
<keyword evidence="3" id="KW-0808">Transferase</keyword>
<dbReference type="InterPro" id="IPR013087">
    <property type="entry name" value="Znf_C2H2_type"/>
</dbReference>